<evidence type="ECO:0000256" key="3">
    <source>
        <dbReference type="ARBA" id="ARBA00004514"/>
    </source>
</evidence>
<dbReference type="GO" id="GO:0005525">
    <property type="term" value="F:GTP binding"/>
    <property type="evidence" value="ECO:0007669"/>
    <property type="project" value="UniProtKB-KW"/>
</dbReference>
<keyword evidence="7" id="KW-0677">Repeat</keyword>
<keyword evidence="9" id="KW-0256">Endoplasmic reticulum</keyword>
<proteinExistence type="inferred from homology"/>
<dbReference type="InterPro" id="IPR006703">
    <property type="entry name" value="G_AIG1"/>
</dbReference>
<evidence type="ECO:0000256" key="5">
    <source>
        <dbReference type="ARBA" id="ARBA00008535"/>
    </source>
</evidence>
<evidence type="ECO:0000256" key="9">
    <source>
        <dbReference type="ARBA" id="ARBA00022824"/>
    </source>
</evidence>
<name>A0A3Q2P5H7_FUNHE</name>
<dbReference type="GO" id="GO:0005829">
    <property type="term" value="C:cytosol"/>
    <property type="evidence" value="ECO:0007669"/>
    <property type="project" value="UniProtKB-SubCell"/>
</dbReference>
<dbReference type="Gene3D" id="3.40.50.300">
    <property type="entry name" value="P-loop containing nucleotide triphosphate hydrolases"/>
    <property type="match status" value="1"/>
</dbReference>
<feature type="domain" description="AIG1-type G" evidence="16">
    <location>
        <begin position="12"/>
        <end position="215"/>
    </location>
</feature>
<organism evidence="17 18">
    <name type="scientific">Fundulus heteroclitus</name>
    <name type="common">Killifish</name>
    <name type="synonym">Mummichog</name>
    <dbReference type="NCBI Taxonomy" id="8078"/>
    <lineage>
        <taxon>Eukaryota</taxon>
        <taxon>Metazoa</taxon>
        <taxon>Chordata</taxon>
        <taxon>Craniata</taxon>
        <taxon>Vertebrata</taxon>
        <taxon>Euteleostomi</taxon>
        <taxon>Actinopterygii</taxon>
        <taxon>Neopterygii</taxon>
        <taxon>Teleostei</taxon>
        <taxon>Neoteleostei</taxon>
        <taxon>Acanthomorphata</taxon>
        <taxon>Ovalentaria</taxon>
        <taxon>Atherinomorphae</taxon>
        <taxon>Cyprinodontiformes</taxon>
        <taxon>Fundulidae</taxon>
        <taxon>Fundulus</taxon>
    </lineage>
</organism>
<dbReference type="InterPro" id="IPR027417">
    <property type="entry name" value="P-loop_NTPase"/>
</dbReference>
<keyword evidence="10" id="KW-0333">Golgi apparatus</keyword>
<keyword evidence="8" id="KW-0547">Nucleotide-binding</keyword>
<evidence type="ECO:0000256" key="6">
    <source>
        <dbReference type="ARBA" id="ARBA00022490"/>
    </source>
</evidence>
<evidence type="ECO:0000256" key="10">
    <source>
        <dbReference type="ARBA" id="ARBA00023034"/>
    </source>
</evidence>
<reference evidence="17" key="1">
    <citation type="submission" date="2025-08" db="UniProtKB">
        <authorList>
            <consortium name="Ensembl"/>
        </authorList>
    </citation>
    <scope>IDENTIFICATION</scope>
</reference>
<dbReference type="Pfam" id="PF04548">
    <property type="entry name" value="AIG1"/>
    <property type="match status" value="1"/>
</dbReference>
<dbReference type="PROSITE" id="PS51720">
    <property type="entry name" value="G_AIG1"/>
    <property type="match status" value="1"/>
</dbReference>
<dbReference type="CDD" id="cd01852">
    <property type="entry name" value="AIG1"/>
    <property type="match status" value="1"/>
</dbReference>
<keyword evidence="11" id="KW-0496">Mitochondrion</keyword>
<dbReference type="Ensembl" id="ENSFHET00000003730.1">
    <property type="protein sequence ID" value="ENSFHEP00000007496.1"/>
    <property type="gene ID" value="ENSFHEG00000008610.1"/>
</dbReference>
<keyword evidence="18" id="KW-1185">Reference proteome</keyword>
<dbReference type="GO" id="GO:0005739">
    <property type="term" value="C:mitochondrion"/>
    <property type="evidence" value="ECO:0007669"/>
    <property type="project" value="UniProtKB-SubCell"/>
</dbReference>
<dbReference type="SUPFAM" id="SSF52540">
    <property type="entry name" value="P-loop containing nucleoside triphosphate hydrolases"/>
    <property type="match status" value="1"/>
</dbReference>
<evidence type="ECO:0000256" key="14">
    <source>
        <dbReference type="ARBA" id="ARBA00073539"/>
    </source>
</evidence>
<evidence type="ECO:0000256" key="8">
    <source>
        <dbReference type="ARBA" id="ARBA00022741"/>
    </source>
</evidence>
<sequence length="217" mass="24103">YGYNNSGYKENPNDIRIVLIGKTGSGKSSSANTILGRKTFEAKSSQKSVTKRCAKEKTELDGRSVFVVDTPGIFDNSLSPAEIQEELLGCINYVAPGPHVFLLVIRIGRFTPEEKETLGILKNIFGENSEKFTIVLLTGGDSLERDGQTVEEYIKNESDDSFKQLIANCGERYHVFKNGDIENHAQVRELIRKIDTMVKVNGGKYIQHRTKKPTGTG</sequence>
<dbReference type="FunFam" id="3.40.50.300:FF:000536">
    <property type="entry name" value="GTPase IMAP family member 8"/>
    <property type="match status" value="1"/>
</dbReference>
<dbReference type="GO" id="GO:0005794">
    <property type="term" value="C:Golgi apparatus"/>
    <property type="evidence" value="ECO:0007669"/>
    <property type="project" value="UniProtKB-SubCell"/>
</dbReference>
<dbReference type="AlphaFoldDB" id="A0A3Q2P5H7"/>
<evidence type="ECO:0000256" key="7">
    <source>
        <dbReference type="ARBA" id="ARBA00022737"/>
    </source>
</evidence>
<evidence type="ECO:0000256" key="1">
    <source>
        <dbReference type="ARBA" id="ARBA00004173"/>
    </source>
</evidence>
<protein>
    <recommendedName>
        <fullName evidence="14">GTPase IMAP family member 8</fullName>
    </recommendedName>
    <alternativeName>
        <fullName evidence="15">Immune-associated nucleotide-binding protein 9</fullName>
    </alternativeName>
</protein>
<reference evidence="17" key="2">
    <citation type="submission" date="2025-09" db="UniProtKB">
        <authorList>
            <consortium name="Ensembl"/>
        </authorList>
    </citation>
    <scope>IDENTIFICATION</scope>
</reference>
<evidence type="ECO:0000256" key="15">
    <source>
        <dbReference type="ARBA" id="ARBA00077278"/>
    </source>
</evidence>
<evidence type="ECO:0000259" key="16">
    <source>
        <dbReference type="PROSITE" id="PS51720"/>
    </source>
</evidence>
<dbReference type="GO" id="GO:0005783">
    <property type="term" value="C:endoplasmic reticulum"/>
    <property type="evidence" value="ECO:0007669"/>
    <property type="project" value="UniProtKB-SubCell"/>
</dbReference>
<evidence type="ECO:0000256" key="2">
    <source>
        <dbReference type="ARBA" id="ARBA00004240"/>
    </source>
</evidence>
<keyword evidence="6" id="KW-0963">Cytoplasm</keyword>
<dbReference type="InterPro" id="IPR045058">
    <property type="entry name" value="GIMA/IAN/Toc"/>
</dbReference>
<comment type="function">
    <text evidence="13">Exerts an anti-apoptotic effect in the immune system and is involved in responses to infections.</text>
</comment>
<dbReference type="STRING" id="8078.ENSFHEP00000007496"/>
<dbReference type="PANTHER" id="PTHR10903">
    <property type="entry name" value="GTPASE, IMAP FAMILY MEMBER-RELATED"/>
    <property type="match status" value="1"/>
</dbReference>
<evidence type="ECO:0000256" key="12">
    <source>
        <dbReference type="ARBA" id="ARBA00023134"/>
    </source>
</evidence>
<evidence type="ECO:0000313" key="18">
    <source>
        <dbReference type="Proteomes" id="UP000265000"/>
    </source>
</evidence>
<dbReference type="PANTHER" id="PTHR10903:SF170">
    <property type="entry name" value="GTPASE IMAP FAMILY MEMBER 7"/>
    <property type="match status" value="1"/>
</dbReference>
<comment type="subcellular location">
    <subcellularLocation>
        <location evidence="3">Cytoplasm</location>
        <location evidence="3">Cytosol</location>
    </subcellularLocation>
    <subcellularLocation>
        <location evidence="2">Endoplasmic reticulum</location>
    </subcellularLocation>
    <subcellularLocation>
        <location evidence="4">Golgi apparatus</location>
    </subcellularLocation>
    <subcellularLocation>
        <location evidence="1">Mitochondrion</location>
    </subcellularLocation>
</comment>
<accession>A0A3Q2P5H7</accession>
<evidence type="ECO:0000313" key="17">
    <source>
        <dbReference type="Ensembl" id="ENSFHEP00000007496.1"/>
    </source>
</evidence>
<evidence type="ECO:0000256" key="11">
    <source>
        <dbReference type="ARBA" id="ARBA00023128"/>
    </source>
</evidence>
<evidence type="ECO:0000256" key="4">
    <source>
        <dbReference type="ARBA" id="ARBA00004555"/>
    </source>
</evidence>
<comment type="similarity">
    <text evidence="5">Belongs to the TRAFAC class TrmE-Era-EngA-EngB-Septin-like GTPase superfamily. AIG1/Toc34/Toc159-like paraseptin GTPase family. IAN subfamily.</text>
</comment>
<dbReference type="Proteomes" id="UP000265000">
    <property type="component" value="Unplaced"/>
</dbReference>
<evidence type="ECO:0000256" key="13">
    <source>
        <dbReference type="ARBA" id="ARBA00056809"/>
    </source>
</evidence>
<dbReference type="GeneTree" id="ENSGT01120000271858"/>
<keyword evidence="12" id="KW-0342">GTP-binding</keyword>